<dbReference type="SUPFAM" id="SSF53649">
    <property type="entry name" value="Alkaline phosphatase-like"/>
    <property type="match status" value="1"/>
</dbReference>
<keyword evidence="6 7" id="KW-0472">Membrane</keyword>
<evidence type="ECO:0000313" key="9">
    <source>
        <dbReference type="EMBL" id="EXI81291.1"/>
    </source>
</evidence>
<proteinExistence type="predicted"/>
<evidence type="ECO:0000256" key="4">
    <source>
        <dbReference type="ARBA" id="ARBA00022692"/>
    </source>
</evidence>
<dbReference type="AlphaFoldDB" id="A0A011P0Y0"/>
<name>A0A011P0Y0_9PROT</name>
<dbReference type="Pfam" id="PF00884">
    <property type="entry name" value="Sulfatase"/>
    <property type="match status" value="1"/>
</dbReference>
<comment type="caution">
    <text evidence="9">The sequence shown here is derived from an EMBL/GenBank/DDBJ whole genome shotgun (WGS) entry which is preliminary data.</text>
</comment>
<dbReference type="NCBIfam" id="NF007933">
    <property type="entry name" value="PRK10649.1"/>
    <property type="match status" value="1"/>
</dbReference>
<gene>
    <name evidence="9" type="primary">eptC</name>
    <name evidence="9" type="ORF">AW10_01305</name>
</gene>
<evidence type="ECO:0000256" key="5">
    <source>
        <dbReference type="ARBA" id="ARBA00022989"/>
    </source>
</evidence>
<dbReference type="PANTHER" id="PTHR30443:SF2">
    <property type="entry name" value="PHOSPHOETHANOLAMINE TRANSFERASE EPTC"/>
    <property type="match status" value="1"/>
</dbReference>
<evidence type="ECO:0000256" key="6">
    <source>
        <dbReference type="ARBA" id="ARBA00023136"/>
    </source>
</evidence>
<feature type="domain" description="Sulfatase N-terminal" evidence="8">
    <location>
        <begin position="240"/>
        <end position="526"/>
    </location>
</feature>
<feature type="transmembrane region" description="Helical" evidence="7">
    <location>
        <begin position="45"/>
        <end position="64"/>
    </location>
</feature>
<accession>A0A011P0Y0</accession>
<dbReference type="InterPro" id="IPR000917">
    <property type="entry name" value="Sulfatase_N"/>
</dbReference>
<dbReference type="Proteomes" id="UP000021816">
    <property type="component" value="Unassembled WGS sequence"/>
</dbReference>
<evidence type="ECO:0000313" key="10">
    <source>
        <dbReference type="Proteomes" id="UP000021816"/>
    </source>
</evidence>
<evidence type="ECO:0000256" key="3">
    <source>
        <dbReference type="ARBA" id="ARBA00022679"/>
    </source>
</evidence>
<feature type="transmembrane region" description="Helical" evidence="7">
    <location>
        <begin position="152"/>
        <end position="170"/>
    </location>
</feature>
<dbReference type="PATRIC" id="fig|1454003.3.peg.1346"/>
<dbReference type="GO" id="GO:0005886">
    <property type="term" value="C:plasma membrane"/>
    <property type="evidence" value="ECO:0007669"/>
    <property type="project" value="UniProtKB-SubCell"/>
</dbReference>
<protein>
    <submittedName>
        <fullName evidence="9">Phosphoethanolamine transferase EptC</fullName>
        <ecNumber evidence="9">2.7.-.-</ecNumber>
    </submittedName>
</protein>
<organism evidence="9 10">
    <name type="scientific">Candidatus Accumulibacter appositus</name>
    <dbReference type="NCBI Taxonomy" id="1454003"/>
    <lineage>
        <taxon>Bacteria</taxon>
        <taxon>Pseudomonadati</taxon>
        <taxon>Pseudomonadota</taxon>
        <taxon>Betaproteobacteria</taxon>
        <taxon>Candidatus Accumulibacter</taxon>
    </lineage>
</organism>
<evidence type="ECO:0000256" key="2">
    <source>
        <dbReference type="ARBA" id="ARBA00022475"/>
    </source>
</evidence>
<comment type="subcellular location">
    <subcellularLocation>
        <location evidence="1">Cell membrane</location>
        <topology evidence="1">Multi-pass membrane protein</topology>
    </subcellularLocation>
</comment>
<dbReference type="EMBL" id="JEMX01000025">
    <property type="protein sequence ID" value="EXI81291.1"/>
    <property type="molecule type" value="Genomic_DNA"/>
</dbReference>
<feature type="transmembrane region" description="Helical" evidence="7">
    <location>
        <begin position="20"/>
        <end position="39"/>
    </location>
</feature>
<feature type="transmembrane region" description="Helical" evidence="7">
    <location>
        <begin position="121"/>
        <end position="140"/>
    </location>
</feature>
<dbReference type="InterPro" id="IPR017850">
    <property type="entry name" value="Alkaline_phosphatase_core_sf"/>
</dbReference>
<feature type="transmembrane region" description="Helical" evidence="7">
    <location>
        <begin position="71"/>
        <end position="90"/>
    </location>
</feature>
<dbReference type="GO" id="GO:0016776">
    <property type="term" value="F:phosphotransferase activity, phosphate group as acceptor"/>
    <property type="evidence" value="ECO:0007669"/>
    <property type="project" value="TreeGrafter"/>
</dbReference>
<keyword evidence="2" id="KW-1003">Cell membrane</keyword>
<sequence length="570" mass="65546">MTVATTLSDTQRTDWRGLAWAYLFFWYFSGLTHVLLQLSGTTGSYGLRQATIASLLWLIPLLLFPQRTRQIAAGIGVVLWAFSLASLGYYCVYGQEFSQSVIFIMFESNPAEASEYFAQYFVWWMVPALLIYSSVAWLLWRQVRPVHLSRRAVWITVTLIAFSLFAFPQLKNLRRGMLSGAMAAEMIQKRMEPAVPWQMVVGYIEYQKQLSGMQALLEQNKKLPPIENLVDSNNHQATSFVLVIGESTNRQHMSLYGYARKTTPKLDALREQLTVFNQVIGPRPYTIEVLQQVLTFADQENPDLYLSTPSLMNIMKQAGYKTFWITNQQTMTKRNTMLTNFSQQMDEQIYLNHSRDQNSRAYDENVLEPFQQVLADPAEKKFIVVHLLGTHMKYEYRYPPEFAQFNDRSDLAEWPTEDQVAVINNYDNSVLYNDHVVARLIDLFAAAKPNGLLVYFSDHGEDVFDSPGHKILGRNEGRPTEPMYAVPFLIWQSESWKKAHPRDLSAFVDRPYQTSHFIHTWADLIGLRFTGFEPSKSLVNVAFQEHPLLVGDPASPKTLVDLRTLLPKQQ</sequence>
<evidence type="ECO:0000256" key="7">
    <source>
        <dbReference type="SAM" id="Phobius"/>
    </source>
</evidence>
<keyword evidence="4 7" id="KW-0812">Transmembrane</keyword>
<dbReference type="GO" id="GO:0009244">
    <property type="term" value="P:lipopolysaccharide core region biosynthetic process"/>
    <property type="evidence" value="ECO:0007669"/>
    <property type="project" value="TreeGrafter"/>
</dbReference>
<evidence type="ECO:0000259" key="8">
    <source>
        <dbReference type="Pfam" id="PF00884"/>
    </source>
</evidence>
<dbReference type="CDD" id="cd16017">
    <property type="entry name" value="LptA"/>
    <property type="match status" value="1"/>
</dbReference>
<reference evidence="9 10" key="1">
    <citation type="submission" date="2014-02" db="EMBL/GenBank/DDBJ databases">
        <title>Expanding our view of genomic diversity in Candidatus Accumulibacter clades.</title>
        <authorList>
            <person name="Skennerton C.T."/>
            <person name="Barr J.J."/>
            <person name="Slater F.R."/>
            <person name="Bond P.L."/>
            <person name="Tyson G.W."/>
        </authorList>
    </citation>
    <scope>NUCLEOTIDE SEQUENCE [LARGE SCALE GENOMIC DNA]</scope>
    <source>
        <strain evidence="10">BA-92</strain>
    </source>
</reference>
<keyword evidence="5 7" id="KW-1133">Transmembrane helix</keyword>
<dbReference type="STRING" id="1454003.AW10_01305"/>
<dbReference type="PANTHER" id="PTHR30443">
    <property type="entry name" value="INNER MEMBRANE PROTEIN"/>
    <property type="match status" value="1"/>
</dbReference>
<evidence type="ECO:0000256" key="1">
    <source>
        <dbReference type="ARBA" id="ARBA00004651"/>
    </source>
</evidence>
<dbReference type="InterPro" id="IPR058130">
    <property type="entry name" value="PEA_transf_C"/>
</dbReference>
<dbReference type="Gene3D" id="3.40.720.10">
    <property type="entry name" value="Alkaline Phosphatase, subunit A"/>
    <property type="match status" value="1"/>
</dbReference>
<keyword evidence="3 9" id="KW-0808">Transferase</keyword>
<dbReference type="EC" id="2.7.-.-" evidence="9"/>
<dbReference type="InterPro" id="IPR040423">
    <property type="entry name" value="PEA_transferase"/>
</dbReference>